<sequence>PAIEDGEIITLDDDDDDDGEITNKKEIEDGEITESQGSDVSQER</sequence>
<name>A0A822G1C8_9BILA</name>
<dbReference type="AlphaFoldDB" id="A0A822G1C8"/>
<feature type="compositionally biased region" description="Acidic residues" evidence="1">
    <location>
        <begin position="1"/>
        <end position="20"/>
    </location>
</feature>
<comment type="caution">
    <text evidence="2">The sequence shown here is derived from an EMBL/GenBank/DDBJ whole genome shotgun (WGS) entry which is preliminary data.</text>
</comment>
<feature type="region of interest" description="Disordered" evidence="1">
    <location>
        <begin position="1"/>
        <end position="44"/>
    </location>
</feature>
<feature type="compositionally biased region" description="Polar residues" evidence="1">
    <location>
        <begin position="33"/>
        <end position="44"/>
    </location>
</feature>
<evidence type="ECO:0000313" key="2">
    <source>
        <dbReference type="EMBL" id="CAF5143746.1"/>
    </source>
</evidence>
<evidence type="ECO:0000313" key="3">
    <source>
        <dbReference type="Proteomes" id="UP000663848"/>
    </source>
</evidence>
<accession>A0A822G1C8</accession>
<evidence type="ECO:0000256" key="1">
    <source>
        <dbReference type="SAM" id="MobiDB-lite"/>
    </source>
</evidence>
<dbReference type="Proteomes" id="UP000663848">
    <property type="component" value="Unassembled WGS sequence"/>
</dbReference>
<dbReference type="EMBL" id="CAJOBR010093139">
    <property type="protein sequence ID" value="CAF5143746.1"/>
    <property type="molecule type" value="Genomic_DNA"/>
</dbReference>
<gene>
    <name evidence="2" type="ORF">QYT958_LOCUS47949</name>
</gene>
<organism evidence="2 3">
    <name type="scientific">Rotaria socialis</name>
    <dbReference type="NCBI Taxonomy" id="392032"/>
    <lineage>
        <taxon>Eukaryota</taxon>
        <taxon>Metazoa</taxon>
        <taxon>Spiralia</taxon>
        <taxon>Gnathifera</taxon>
        <taxon>Rotifera</taxon>
        <taxon>Eurotatoria</taxon>
        <taxon>Bdelloidea</taxon>
        <taxon>Philodinida</taxon>
        <taxon>Philodinidae</taxon>
        <taxon>Rotaria</taxon>
    </lineage>
</organism>
<reference evidence="2" key="1">
    <citation type="submission" date="2021-02" db="EMBL/GenBank/DDBJ databases">
        <authorList>
            <person name="Nowell W R."/>
        </authorList>
    </citation>
    <scope>NUCLEOTIDE SEQUENCE</scope>
</reference>
<protein>
    <submittedName>
        <fullName evidence="2">Uncharacterized protein</fullName>
    </submittedName>
</protein>
<proteinExistence type="predicted"/>
<feature type="non-terminal residue" evidence="2">
    <location>
        <position position="1"/>
    </location>
</feature>